<dbReference type="OrthoDB" id="654211at2759"/>
<reference evidence="1" key="2">
    <citation type="journal article" date="2023" name="IMA Fungus">
        <title>Comparative genomic study of the Penicillium genus elucidates a diverse pangenome and 15 lateral gene transfer events.</title>
        <authorList>
            <person name="Petersen C."/>
            <person name="Sorensen T."/>
            <person name="Nielsen M.R."/>
            <person name="Sondergaard T.E."/>
            <person name="Sorensen J.L."/>
            <person name="Fitzpatrick D.A."/>
            <person name="Frisvad J.C."/>
            <person name="Nielsen K.L."/>
        </authorList>
    </citation>
    <scope>NUCLEOTIDE SEQUENCE</scope>
    <source>
        <strain evidence="1">IBT 3081</strain>
    </source>
</reference>
<dbReference type="AlphaFoldDB" id="A0A9W9VBS7"/>
<gene>
    <name evidence="1" type="ORF">N7517_006895</name>
</gene>
<evidence type="ECO:0000313" key="2">
    <source>
        <dbReference type="Proteomes" id="UP001147752"/>
    </source>
</evidence>
<dbReference type="RefSeq" id="XP_056580875.1">
    <property type="nucleotide sequence ID" value="XM_056724625.1"/>
</dbReference>
<sequence>MTHSYHNLANANELGNNGLILVDTHRDRDFDAYQPCMDTGLPMPTTTHPQYDRSGSQSWVYLVSNTDQPCAWNIAQLNHLAQVPICNGTNYLTVEGYNVTEVSHTSAPYTGYDPHTFMAVPSGHTHMNLQASSGGYTQSGEQATSYKYLQHRPSQGHHTMPLEELQPQAPIDIF</sequence>
<dbReference type="EMBL" id="JAPZBT010000002">
    <property type="protein sequence ID" value="KAJ5374889.1"/>
    <property type="molecule type" value="Genomic_DNA"/>
</dbReference>
<evidence type="ECO:0000313" key="1">
    <source>
        <dbReference type="EMBL" id="KAJ5374889.1"/>
    </source>
</evidence>
<reference evidence="1" key="1">
    <citation type="submission" date="2022-12" db="EMBL/GenBank/DDBJ databases">
        <authorList>
            <person name="Petersen C."/>
        </authorList>
    </citation>
    <scope>NUCLEOTIDE SEQUENCE</scope>
    <source>
        <strain evidence="1">IBT 3081</strain>
    </source>
</reference>
<keyword evidence="2" id="KW-1185">Reference proteome</keyword>
<dbReference type="GeneID" id="81463808"/>
<proteinExistence type="predicted"/>
<comment type="caution">
    <text evidence="1">The sequence shown here is derived from an EMBL/GenBank/DDBJ whole genome shotgun (WGS) entry which is preliminary data.</text>
</comment>
<dbReference type="Proteomes" id="UP001147752">
    <property type="component" value="Unassembled WGS sequence"/>
</dbReference>
<accession>A0A9W9VBS7</accession>
<organism evidence="1 2">
    <name type="scientific">Penicillium concentricum</name>
    <dbReference type="NCBI Taxonomy" id="293559"/>
    <lineage>
        <taxon>Eukaryota</taxon>
        <taxon>Fungi</taxon>
        <taxon>Dikarya</taxon>
        <taxon>Ascomycota</taxon>
        <taxon>Pezizomycotina</taxon>
        <taxon>Eurotiomycetes</taxon>
        <taxon>Eurotiomycetidae</taxon>
        <taxon>Eurotiales</taxon>
        <taxon>Aspergillaceae</taxon>
        <taxon>Penicillium</taxon>
    </lineage>
</organism>
<name>A0A9W9VBS7_9EURO</name>
<protein>
    <submittedName>
        <fullName evidence="1">Zinc finger C2H2</fullName>
    </submittedName>
</protein>